<dbReference type="SUPFAM" id="SSF53850">
    <property type="entry name" value="Periplasmic binding protein-like II"/>
    <property type="match status" value="1"/>
</dbReference>
<dbReference type="Pfam" id="PF03466">
    <property type="entry name" value="LysR_substrate"/>
    <property type="match status" value="1"/>
</dbReference>
<dbReference type="GO" id="GO:0032993">
    <property type="term" value="C:protein-DNA complex"/>
    <property type="evidence" value="ECO:0007669"/>
    <property type="project" value="TreeGrafter"/>
</dbReference>
<evidence type="ECO:0000256" key="1">
    <source>
        <dbReference type="ARBA" id="ARBA00009437"/>
    </source>
</evidence>
<reference evidence="8" key="1">
    <citation type="submission" date="2016-10" db="EMBL/GenBank/DDBJ databases">
        <authorList>
            <person name="Varghese N."/>
            <person name="Submissions S."/>
        </authorList>
    </citation>
    <scope>NUCLEOTIDE SEQUENCE [LARGE SCALE GENOMIC DNA]</scope>
    <source>
        <strain evidence="8">DSM 16477</strain>
    </source>
</reference>
<comment type="similarity">
    <text evidence="1">Belongs to the LysR transcriptional regulatory family.</text>
</comment>
<dbReference type="AlphaFoldDB" id="A0A1G7SC07"/>
<evidence type="ECO:0000256" key="4">
    <source>
        <dbReference type="ARBA" id="ARBA00023159"/>
    </source>
</evidence>
<dbReference type="PANTHER" id="PTHR30346">
    <property type="entry name" value="TRANSCRIPTIONAL DUAL REGULATOR HCAR-RELATED"/>
    <property type="match status" value="1"/>
</dbReference>
<evidence type="ECO:0000313" key="7">
    <source>
        <dbReference type="EMBL" id="SDG19969.1"/>
    </source>
</evidence>
<dbReference type="InterPro" id="IPR000847">
    <property type="entry name" value="LysR_HTH_N"/>
</dbReference>
<dbReference type="Gene3D" id="3.40.190.10">
    <property type="entry name" value="Periplasmic binding protein-like II"/>
    <property type="match status" value="2"/>
</dbReference>
<dbReference type="GO" id="GO:0003677">
    <property type="term" value="F:DNA binding"/>
    <property type="evidence" value="ECO:0007669"/>
    <property type="project" value="UniProtKB-KW"/>
</dbReference>
<dbReference type="OrthoDB" id="9775392at2"/>
<dbReference type="Pfam" id="PF00126">
    <property type="entry name" value="HTH_1"/>
    <property type="match status" value="1"/>
</dbReference>
<dbReference type="PANTHER" id="PTHR30346:SF26">
    <property type="entry name" value="HYDROGEN PEROXIDE-INDUCIBLE GENES ACTIVATOR"/>
    <property type="match status" value="1"/>
</dbReference>
<dbReference type="STRING" id="218672.SAMN04489759_105136"/>
<keyword evidence="4" id="KW-0010">Activator</keyword>
<keyword evidence="2" id="KW-0805">Transcription regulation</keyword>
<dbReference type="FunFam" id="1.10.10.10:FF:000001">
    <property type="entry name" value="LysR family transcriptional regulator"/>
    <property type="match status" value="1"/>
</dbReference>
<proteinExistence type="inferred from homology"/>
<dbReference type="InterPro" id="IPR005119">
    <property type="entry name" value="LysR_subst-bd"/>
</dbReference>
<dbReference type="InterPro" id="IPR036388">
    <property type="entry name" value="WH-like_DNA-bd_sf"/>
</dbReference>
<dbReference type="CDD" id="cd08411">
    <property type="entry name" value="PBP2_OxyR"/>
    <property type="match status" value="1"/>
</dbReference>
<keyword evidence="5" id="KW-0804">Transcription</keyword>
<organism evidence="7 8">
    <name type="scientific">Sulfitobacter delicatus</name>
    <dbReference type="NCBI Taxonomy" id="218672"/>
    <lineage>
        <taxon>Bacteria</taxon>
        <taxon>Pseudomonadati</taxon>
        <taxon>Pseudomonadota</taxon>
        <taxon>Alphaproteobacteria</taxon>
        <taxon>Rhodobacterales</taxon>
        <taxon>Roseobacteraceae</taxon>
        <taxon>Sulfitobacter</taxon>
    </lineage>
</organism>
<dbReference type="Proteomes" id="UP000199399">
    <property type="component" value="Unassembled WGS sequence"/>
</dbReference>
<evidence type="ECO:0000256" key="2">
    <source>
        <dbReference type="ARBA" id="ARBA00023015"/>
    </source>
</evidence>
<dbReference type="PROSITE" id="PS50931">
    <property type="entry name" value="HTH_LYSR"/>
    <property type="match status" value="1"/>
</dbReference>
<gene>
    <name evidence="7" type="ORF">SAMN04489759_105136</name>
</gene>
<dbReference type="RefSeq" id="WP_093742198.1">
    <property type="nucleotide sequence ID" value="NZ_FNBP01000005.1"/>
</dbReference>
<accession>A0A1G7SC07</accession>
<dbReference type="Gene3D" id="1.10.10.10">
    <property type="entry name" value="Winged helix-like DNA-binding domain superfamily/Winged helix DNA-binding domain"/>
    <property type="match status" value="1"/>
</dbReference>
<protein>
    <submittedName>
        <fullName evidence="7">LysR family transcriptional regulator, hydrogen peroxide-inducible genes activator</fullName>
    </submittedName>
</protein>
<dbReference type="SUPFAM" id="SSF46785">
    <property type="entry name" value="Winged helix' DNA-binding domain"/>
    <property type="match status" value="1"/>
</dbReference>
<dbReference type="GO" id="GO:0003700">
    <property type="term" value="F:DNA-binding transcription factor activity"/>
    <property type="evidence" value="ECO:0007669"/>
    <property type="project" value="InterPro"/>
</dbReference>
<sequence length="305" mass="32679">MNFTLKQLEYFRALATLGNFGRAAEACHISQPALSVQIRTLEQSLGGRLIERQSRASVLTPLGREVLARAEDILRQARLLEASARAQVGLAGTLNLGLIPTVAPYLLPGVLAALRAQDISLRVEVREAQTEALLADLRNGALDAAVMALPAGEQGLAETPLFEDRFLLAGSAERMAGPVVTRPTDLNRTPLMLLEDGHCLTDQALEVCQRDRTQAGIHTGASSLATLSRLVEAGFGMTLMPEIAARTELDAAPGLRLHRFTAPEPARQIGLVRRAGTPEGGWVTQLAETLKDVGEGLTGQMRNSL</sequence>
<dbReference type="PRINTS" id="PR00039">
    <property type="entry name" value="HTHLYSR"/>
</dbReference>
<evidence type="ECO:0000256" key="5">
    <source>
        <dbReference type="ARBA" id="ARBA00023163"/>
    </source>
</evidence>
<evidence type="ECO:0000313" key="8">
    <source>
        <dbReference type="Proteomes" id="UP000199399"/>
    </source>
</evidence>
<keyword evidence="8" id="KW-1185">Reference proteome</keyword>
<name>A0A1G7SC07_9RHOB</name>
<feature type="domain" description="HTH lysR-type" evidence="6">
    <location>
        <begin position="3"/>
        <end position="60"/>
    </location>
</feature>
<evidence type="ECO:0000259" key="6">
    <source>
        <dbReference type="PROSITE" id="PS50931"/>
    </source>
</evidence>
<evidence type="ECO:0000256" key="3">
    <source>
        <dbReference type="ARBA" id="ARBA00023125"/>
    </source>
</evidence>
<dbReference type="EMBL" id="FNBP01000005">
    <property type="protein sequence ID" value="SDG19969.1"/>
    <property type="molecule type" value="Genomic_DNA"/>
</dbReference>
<keyword evidence="3" id="KW-0238">DNA-binding</keyword>
<dbReference type="InterPro" id="IPR036390">
    <property type="entry name" value="WH_DNA-bd_sf"/>
</dbReference>